<dbReference type="PROSITE" id="PS01031">
    <property type="entry name" value="SHSP"/>
    <property type="match status" value="1"/>
</dbReference>
<feature type="binding site" evidence="2">
    <location>
        <position position="94"/>
    </location>
    <ligand>
        <name>Zn(2+)</name>
        <dbReference type="ChEBI" id="CHEBI:29105"/>
        <label>1</label>
    </ligand>
</feature>
<dbReference type="InterPro" id="IPR001436">
    <property type="entry name" value="Alpha-crystallin/sHSP_animal"/>
</dbReference>
<dbReference type="VEuPathDB" id="VectorBase:BGLAX_050886"/>
<comment type="similarity">
    <text evidence="1 3 4">Belongs to the small heat shock protein (HSP20) family.</text>
</comment>
<proteinExistence type="inferred from homology"/>
<organism evidence="6 7">
    <name type="scientific">Biomphalaria glabrata</name>
    <name type="common">Bloodfluke planorb</name>
    <name type="synonym">Freshwater snail</name>
    <dbReference type="NCBI Taxonomy" id="6526"/>
    <lineage>
        <taxon>Eukaryota</taxon>
        <taxon>Metazoa</taxon>
        <taxon>Spiralia</taxon>
        <taxon>Lophotrochozoa</taxon>
        <taxon>Mollusca</taxon>
        <taxon>Gastropoda</taxon>
        <taxon>Heterobranchia</taxon>
        <taxon>Euthyneura</taxon>
        <taxon>Panpulmonata</taxon>
        <taxon>Hygrophila</taxon>
        <taxon>Lymnaeoidea</taxon>
        <taxon>Planorbidae</taxon>
        <taxon>Biomphalaria</taxon>
    </lineage>
</organism>
<dbReference type="InterPro" id="IPR008978">
    <property type="entry name" value="HSP20-like_chaperone"/>
</dbReference>
<evidence type="ECO:0000256" key="4">
    <source>
        <dbReference type="RuleBase" id="RU003616"/>
    </source>
</evidence>
<dbReference type="GO" id="GO:0042026">
    <property type="term" value="P:protein refolding"/>
    <property type="evidence" value="ECO:0007669"/>
    <property type="project" value="TreeGrafter"/>
</dbReference>
<dbReference type="Proteomes" id="UP000076420">
    <property type="component" value="Unassembled WGS sequence"/>
</dbReference>
<dbReference type="GO" id="GO:0009408">
    <property type="term" value="P:response to heat"/>
    <property type="evidence" value="ECO:0007669"/>
    <property type="project" value="TreeGrafter"/>
</dbReference>
<dbReference type="PRINTS" id="PR00299">
    <property type="entry name" value="ACRYSTALLIN"/>
</dbReference>
<dbReference type="EnsemblMetazoa" id="BGLB026607-RA">
    <property type="protein sequence ID" value="BGLB026607-PA"/>
    <property type="gene ID" value="BGLB026607"/>
</dbReference>
<evidence type="ECO:0000259" key="5">
    <source>
        <dbReference type="PROSITE" id="PS01031"/>
    </source>
</evidence>
<dbReference type="InterPro" id="IPR002068">
    <property type="entry name" value="A-crystallin/Hsp20_dom"/>
</dbReference>
<feature type="domain" description="SHSP" evidence="5">
    <location>
        <begin position="44"/>
        <end position="151"/>
    </location>
</feature>
<dbReference type="RefSeq" id="XP_013069912.2">
    <property type="nucleotide sequence ID" value="XM_013214458.2"/>
</dbReference>
<dbReference type="GO" id="GO:0005737">
    <property type="term" value="C:cytoplasm"/>
    <property type="evidence" value="ECO:0007669"/>
    <property type="project" value="TreeGrafter"/>
</dbReference>
<dbReference type="PANTHER" id="PTHR45640">
    <property type="entry name" value="HEAT SHOCK PROTEIN HSP-12.2-RELATED"/>
    <property type="match status" value="1"/>
</dbReference>
<dbReference type="CDD" id="cd06526">
    <property type="entry name" value="metazoan_ACD"/>
    <property type="match status" value="1"/>
</dbReference>
<dbReference type="SUPFAM" id="SSF49764">
    <property type="entry name" value="HSP20-like chaperones"/>
    <property type="match status" value="1"/>
</dbReference>
<dbReference type="InterPro" id="IPR055269">
    <property type="entry name" value="Alpha-crystallin/HSP_16"/>
</dbReference>
<evidence type="ECO:0000313" key="6">
    <source>
        <dbReference type="EnsemblMetazoa" id="BGLB026607-PA"/>
    </source>
</evidence>
<gene>
    <name evidence="6" type="primary">106057310</name>
</gene>
<dbReference type="PIRSF" id="PIRSF036514">
    <property type="entry name" value="Sm_HSP_B1"/>
    <property type="match status" value="1"/>
</dbReference>
<evidence type="ECO:0000256" key="1">
    <source>
        <dbReference type="PIRNR" id="PIRNR036514"/>
    </source>
</evidence>
<dbReference type="KEGG" id="bgt:106057310"/>
<evidence type="ECO:0000313" key="7">
    <source>
        <dbReference type="Proteomes" id="UP000076420"/>
    </source>
</evidence>
<dbReference type="VEuPathDB" id="VectorBase:BGLB026607"/>
<reference evidence="6" key="1">
    <citation type="submission" date="2020-05" db="UniProtKB">
        <authorList>
            <consortium name="EnsemblMetazoa"/>
        </authorList>
    </citation>
    <scope>IDENTIFICATION</scope>
    <source>
        <strain evidence="6">BB02</strain>
    </source>
</reference>
<dbReference type="OrthoDB" id="1431247at2759"/>
<accession>A0A2C9L3S4</accession>
<dbReference type="GO" id="GO:0005634">
    <property type="term" value="C:nucleus"/>
    <property type="evidence" value="ECO:0007669"/>
    <property type="project" value="TreeGrafter"/>
</dbReference>
<dbReference type="Pfam" id="PF00011">
    <property type="entry name" value="HSP20"/>
    <property type="match status" value="1"/>
</dbReference>
<dbReference type="STRING" id="6526.A0A2C9L3S4"/>
<evidence type="ECO:0000256" key="3">
    <source>
        <dbReference type="PROSITE-ProRule" id="PRU00285"/>
    </source>
</evidence>
<sequence length="156" mass="18103">MYRSGRLFQLMPRLLDDMSSQMASMLRLSEELNRLSDFRFTPRHLRQSIADGEPEIHNTDKEFNINLELPDFKPEDVKITSDNNRITINAKREEKLENNGYVCSEITRTYSLPEDVDPKTIVSAMNRNGILKIVSQKKDVLQETPIPIDFKSQTQT</sequence>
<dbReference type="GO" id="GO:0051082">
    <property type="term" value="F:unfolded protein binding"/>
    <property type="evidence" value="ECO:0007669"/>
    <property type="project" value="TreeGrafter"/>
</dbReference>
<name>A0A2C9L3S4_BIOGL</name>
<keyword evidence="2" id="KW-0479">Metal-binding</keyword>
<dbReference type="PANTHER" id="PTHR45640:SF26">
    <property type="entry name" value="RE23625P"/>
    <property type="match status" value="1"/>
</dbReference>
<protein>
    <recommendedName>
        <fullName evidence="5">SHSP domain-containing protein</fullName>
    </recommendedName>
</protein>
<evidence type="ECO:0000256" key="2">
    <source>
        <dbReference type="PIRSR" id="PIRSR036514-1"/>
    </source>
</evidence>
<dbReference type="AlphaFoldDB" id="A0A2C9L3S4"/>
<keyword evidence="2" id="KW-0862">Zinc</keyword>
<dbReference type="Gene3D" id="2.60.40.790">
    <property type="match status" value="1"/>
</dbReference>
<dbReference type="GO" id="GO:0046872">
    <property type="term" value="F:metal ion binding"/>
    <property type="evidence" value="ECO:0007669"/>
    <property type="project" value="UniProtKB-KW"/>
</dbReference>